<dbReference type="EMBL" id="CP000821">
    <property type="protein sequence ID" value="ABV35976.1"/>
    <property type="molecule type" value="Genomic_DNA"/>
</dbReference>
<evidence type="ECO:0000256" key="1">
    <source>
        <dbReference type="SAM" id="SignalP"/>
    </source>
</evidence>
<evidence type="ECO:0000313" key="2">
    <source>
        <dbReference type="EMBL" id="ABV35976.1"/>
    </source>
</evidence>
<sequence length="100" mass="11974" precursor="true">MKTIIQWSMMLILLSAASAYADDIRTKQRELDSLCEDARQEKLAPLREKYIEECVEKQGKERDYCTRFYRDYGERSGNRPAFFYDLPECVKVWEFKKSSR</sequence>
<dbReference type="Proteomes" id="UP000002015">
    <property type="component" value="Chromosome"/>
</dbReference>
<dbReference type="AlphaFoldDB" id="A8FT03"/>
<dbReference type="KEGG" id="sse:Ssed_1365"/>
<evidence type="ECO:0000313" key="3">
    <source>
        <dbReference type="Proteomes" id="UP000002015"/>
    </source>
</evidence>
<name>A8FT03_SHESH</name>
<gene>
    <name evidence="2" type="ordered locus">Ssed_1365</name>
</gene>
<dbReference type="HOGENOM" id="CLU_162742_0_0_6"/>
<feature type="signal peptide" evidence="1">
    <location>
        <begin position="1"/>
        <end position="21"/>
    </location>
</feature>
<keyword evidence="1" id="KW-0732">Signal</keyword>
<reference evidence="2 3" key="1">
    <citation type="submission" date="2007-08" db="EMBL/GenBank/DDBJ databases">
        <title>Complete sequence of Shewanella sediminis HAW-EB3.</title>
        <authorList>
            <consortium name="US DOE Joint Genome Institute"/>
            <person name="Copeland A."/>
            <person name="Lucas S."/>
            <person name="Lapidus A."/>
            <person name="Barry K."/>
            <person name="Glavina del Rio T."/>
            <person name="Dalin E."/>
            <person name="Tice H."/>
            <person name="Pitluck S."/>
            <person name="Chertkov O."/>
            <person name="Brettin T."/>
            <person name="Bruce D."/>
            <person name="Detter J.C."/>
            <person name="Han C."/>
            <person name="Schmutz J."/>
            <person name="Larimer F."/>
            <person name="Land M."/>
            <person name="Hauser L."/>
            <person name="Kyrpides N."/>
            <person name="Kim E."/>
            <person name="Zhao J.-S."/>
            <person name="Richardson P."/>
        </authorList>
    </citation>
    <scope>NUCLEOTIDE SEQUENCE [LARGE SCALE GENOMIC DNA]</scope>
    <source>
        <strain evidence="2 3">HAW-EB3</strain>
    </source>
</reference>
<organism evidence="2 3">
    <name type="scientific">Shewanella sediminis (strain HAW-EB3)</name>
    <dbReference type="NCBI Taxonomy" id="425104"/>
    <lineage>
        <taxon>Bacteria</taxon>
        <taxon>Pseudomonadati</taxon>
        <taxon>Pseudomonadota</taxon>
        <taxon>Gammaproteobacteria</taxon>
        <taxon>Alteromonadales</taxon>
        <taxon>Shewanellaceae</taxon>
        <taxon>Shewanella</taxon>
    </lineage>
</organism>
<accession>A8FT03</accession>
<keyword evidence="3" id="KW-1185">Reference proteome</keyword>
<protein>
    <submittedName>
        <fullName evidence="2">Uncharacterized protein</fullName>
    </submittedName>
</protein>
<proteinExistence type="predicted"/>
<dbReference type="OrthoDB" id="6228134at2"/>
<feature type="chain" id="PRO_5002721408" evidence="1">
    <location>
        <begin position="22"/>
        <end position="100"/>
    </location>
</feature>
<dbReference type="RefSeq" id="WP_012141712.1">
    <property type="nucleotide sequence ID" value="NC_009831.1"/>
</dbReference>